<dbReference type="GO" id="GO:0071555">
    <property type="term" value="P:cell wall organization"/>
    <property type="evidence" value="ECO:0007669"/>
    <property type="project" value="UniProtKB-KW"/>
</dbReference>
<dbReference type="SMART" id="SM00644">
    <property type="entry name" value="Ami_2"/>
    <property type="match status" value="1"/>
</dbReference>
<keyword evidence="3" id="KW-0378">Hydrolase</keyword>
<sequence length="222" mass="24529">MKNKWIRLVTVMAATLIIMLAGRGISLIFSPEPAEKGALLRGVLAAARHSPTPVAGPDWVVKDYLIPNPYSRPQTPLSQVNGIVVHYVGNPGTTAEGNKSYFEQLAQTGETYASSHFIIGLDGEIIQCIPLNEISYCSNERNDDTIAIECCHPDEGGQFTEATYNSLLRLTSWLCQSFSLDPSSDVIRHYDVTGKECPLYYVKNPQAWQQFLSDLSAFDPET</sequence>
<dbReference type="PANTHER" id="PTHR30417">
    <property type="entry name" value="N-ACETYLMURAMOYL-L-ALANINE AMIDASE AMID"/>
    <property type="match status" value="1"/>
</dbReference>
<protein>
    <recommendedName>
        <fullName evidence="2">N-acetylmuramoyl-L-alanine amidase</fullName>
        <ecNumber evidence="2">3.5.1.28</ecNumber>
    </recommendedName>
</protein>
<dbReference type="GO" id="GO:0008745">
    <property type="term" value="F:N-acetylmuramoyl-L-alanine amidase activity"/>
    <property type="evidence" value="ECO:0007669"/>
    <property type="project" value="UniProtKB-EC"/>
</dbReference>
<dbReference type="Gene3D" id="3.40.80.10">
    <property type="entry name" value="Peptidoglycan recognition protein-like"/>
    <property type="match status" value="1"/>
</dbReference>
<dbReference type="SUPFAM" id="SSF55846">
    <property type="entry name" value="N-acetylmuramoyl-L-alanine amidase-like"/>
    <property type="match status" value="1"/>
</dbReference>
<dbReference type="Pfam" id="PF01510">
    <property type="entry name" value="Amidase_2"/>
    <property type="match status" value="1"/>
</dbReference>
<dbReference type="AlphaFoldDB" id="A0A7W8HBQ0"/>
<dbReference type="RefSeq" id="WP_243164739.1">
    <property type="nucleotide sequence ID" value="NZ_JACHFW010000008.1"/>
</dbReference>
<organism evidence="6 7">
    <name type="scientific">Catenibacillus scindens</name>
    <dbReference type="NCBI Taxonomy" id="673271"/>
    <lineage>
        <taxon>Bacteria</taxon>
        <taxon>Bacillati</taxon>
        <taxon>Bacillota</taxon>
        <taxon>Clostridia</taxon>
        <taxon>Lachnospirales</taxon>
        <taxon>Lachnospiraceae</taxon>
        <taxon>Catenibacillus</taxon>
    </lineage>
</organism>
<dbReference type="GO" id="GO:0009253">
    <property type="term" value="P:peptidoglycan catabolic process"/>
    <property type="evidence" value="ECO:0007669"/>
    <property type="project" value="InterPro"/>
</dbReference>
<dbReference type="GO" id="GO:0009254">
    <property type="term" value="P:peptidoglycan turnover"/>
    <property type="evidence" value="ECO:0007669"/>
    <property type="project" value="TreeGrafter"/>
</dbReference>
<keyword evidence="4" id="KW-0961">Cell wall biogenesis/degradation</keyword>
<dbReference type="Proteomes" id="UP000543642">
    <property type="component" value="Unassembled WGS sequence"/>
</dbReference>
<comment type="caution">
    <text evidence="6">The sequence shown here is derived from an EMBL/GenBank/DDBJ whole genome shotgun (WGS) entry which is preliminary data.</text>
</comment>
<dbReference type="InterPro" id="IPR051206">
    <property type="entry name" value="NAMLAA_amidase_2"/>
</dbReference>
<evidence type="ECO:0000256" key="3">
    <source>
        <dbReference type="ARBA" id="ARBA00022801"/>
    </source>
</evidence>
<reference evidence="6 7" key="1">
    <citation type="submission" date="2020-08" db="EMBL/GenBank/DDBJ databases">
        <title>Genomic Encyclopedia of Type Strains, Phase IV (KMG-IV): sequencing the most valuable type-strain genomes for metagenomic binning, comparative biology and taxonomic classification.</title>
        <authorList>
            <person name="Goeker M."/>
        </authorList>
    </citation>
    <scope>NUCLEOTIDE SEQUENCE [LARGE SCALE GENOMIC DNA]</scope>
    <source>
        <strain evidence="6 7">DSM 106146</strain>
    </source>
</reference>
<comment type="catalytic activity">
    <reaction evidence="1">
        <text>Hydrolyzes the link between N-acetylmuramoyl residues and L-amino acid residues in certain cell-wall glycopeptides.</text>
        <dbReference type="EC" id="3.5.1.28"/>
    </reaction>
</comment>
<evidence type="ECO:0000256" key="2">
    <source>
        <dbReference type="ARBA" id="ARBA00011901"/>
    </source>
</evidence>
<name>A0A7W8HBQ0_9FIRM</name>
<keyword evidence="7" id="KW-1185">Reference proteome</keyword>
<evidence type="ECO:0000313" key="6">
    <source>
        <dbReference type="EMBL" id="MBB5265038.1"/>
    </source>
</evidence>
<dbReference type="InterPro" id="IPR036505">
    <property type="entry name" value="Amidase/PGRP_sf"/>
</dbReference>
<evidence type="ECO:0000313" key="7">
    <source>
        <dbReference type="Proteomes" id="UP000543642"/>
    </source>
</evidence>
<dbReference type="EMBL" id="JACHFW010000008">
    <property type="protein sequence ID" value="MBB5265038.1"/>
    <property type="molecule type" value="Genomic_DNA"/>
</dbReference>
<feature type="domain" description="N-acetylmuramoyl-L-alanine amidase" evidence="5">
    <location>
        <begin position="70"/>
        <end position="206"/>
    </location>
</feature>
<proteinExistence type="predicted"/>
<gene>
    <name evidence="6" type="ORF">HNP82_002177</name>
</gene>
<evidence type="ECO:0000259" key="5">
    <source>
        <dbReference type="SMART" id="SM00644"/>
    </source>
</evidence>
<dbReference type="InterPro" id="IPR002502">
    <property type="entry name" value="Amidase_domain"/>
</dbReference>
<accession>A0A7W8HBQ0</accession>
<dbReference type="PANTHER" id="PTHR30417:SF1">
    <property type="entry name" value="N-ACETYLMURAMOYL-L-ALANINE AMIDASE AMID"/>
    <property type="match status" value="1"/>
</dbReference>
<dbReference type="CDD" id="cd06583">
    <property type="entry name" value="PGRP"/>
    <property type="match status" value="1"/>
</dbReference>
<dbReference type="EC" id="3.5.1.28" evidence="2"/>
<evidence type="ECO:0000256" key="4">
    <source>
        <dbReference type="ARBA" id="ARBA00023316"/>
    </source>
</evidence>
<evidence type="ECO:0000256" key="1">
    <source>
        <dbReference type="ARBA" id="ARBA00001561"/>
    </source>
</evidence>